<dbReference type="RefSeq" id="WP_087138331.1">
    <property type="nucleotide sequence ID" value="NZ_FUKR01000066.1"/>
</dbReference>
<dbReference type="GO" id="GO:0016881">
    <property type="term" value="F:acid-amino acid ligase activity"/>
    <property type="evidence" value="ECO:0007669"/>
    <property type="project" value="InterPro"/>
</dbReference>
<dbReference type="PANTHER" id="PTHR23135:SF7">
    <property type="entry name" value="LIPID II ISOGLUTAMINYL SYNTHASE (GLUTAMINE-HYDROLYZING) SUBUNIT MURT"/>
    <property type="match status" value="1"/>
</dbReference>
<dbReference type="PANTHER" id="PTHR23135">
    <property type="entry name" value="MUR LIGASE FAMILY MEMBER"/>
    <property type="match status" value="1"/>
</dbReference>
<protein>
    <submittedName>
        <fullName evidence="2">Proposed amino acid ligase found clustered with an amidotransferase</fullName>
    </submittedName>
</protein>
<dbReference type="EMBL" id="FUKR01000066">
    <property type="protein sequence ID" value="SJN39811.1"/>
    <property type="molecule type" value="Genomic_DNA"/>
</dbReference>
<reference evidence="3" key="1">
    <citation type="submission" date="2017-02" db="EMBL/GenBank/DDBJ databases">
        <authorList>
            <person name="Dridi B."/>
        </authorList>
    </citation>
    <scope>NUCLEOTIDE SEQUENCE [LARGE SCALE GENOMIC DNA]</scope>
    <source>
        <strain evidence="3">EB411</strain>
    </source>
</reference>
<dbReference type="Gene3D" id="3.40.1190.10">
    <property type="entry name" value="Mur-like, catalytic domain"/>
    <property type="match status" value="1"/>
</dbReference>
<evidence type="ECO:0000259" key="1">
    <source>
        <dbReference type="Pfam" id="PF08245"/>
    </source>
</evidence>
<evidence type="ECO:0000313" key="3">
    <source>
        <dbReference type="Proteomes" id="UP000196778"/>
    </source>
</evidence>
<dbReference type="GO" id="GO:0016740">
    <property type="term" value="F:transferase activity"/>
    <property type="evidence" value="ECO:0007669"/>
    <property type="project" value="UniProtKB-KW"/>
</dbReference>
<name>A0A1R4K5S4_9MICO</name>
<sequence length="430" mass="46287">MTKPGAAFVLPVLAGRAARFATRLRGGGSAFPGLVAQKMNRDFVGDVTEKLPYGSIVILGSNGKSTTTNIITGIVRAHGLRVFSNPSGANMPQGIASAVLADVSLTGKLDADIAILEVDEAYGVEICRQLRPQSAVILNLLVDQIYRFGEPDKVAQMFRDIAGEVSEYIALNRDDNFLGHLGTELEAEGRLDVEYFGVTDEVQASAPHGQVSARDFSGKEQVTGRAARAEVVGVDRNIATIAFGGVEHRIVMPSRGIHYAVDIAAALSVAANALGDRFSIETAVEAVQSTKTVYGRGEILTVGDVEIEILMLKNLASLQLNLDYLDRTPDSVLFAYDESSKDPSWLYAADFSKIGHVDVISGPKGPFVALRLAYEGKDFGTIIPDVTEAVQAMLDRPRPASGRHTFFLDYDQMLITRKYLGYKDLEAGSA</sequence>
<dbReference type="InterPro" id="IPR013221">
    <property type="entry name" value="Mur_ligase_cen"/>
</dbReference>
<dbReference type="AlphaFoldDB" id="A0A1R4K5S4"/>
<organism evidence="2 3">
    <name type="scientific">Mycetocola reblochoni REB411</name>
    <dbReference type="NCBI Taxonomy" id="1255698"/>
    <lineage>
        <taxon>Bacteria</taxon>
        <taxon>Bacillati</taxon>
        <taxon>Actinomycetota</taxon>
        <taxon>Actinomycetes</taxon>
        <taxon>Micrococcales</taxon>
        <taxon>Microbacteriaceae</taxon>
        <taxon>Mycetocola</taxon>
    </lineage>
</organism>
<evidence type="ECO:0000313" key="2">
    <source>
        <dbReference type="EMBL" id="SJN39811.1"/>
    </source>
</evidence>
<dbReference type="Pfam" id="PF08245">
    <property type="entry name" value="Mur_ligase_M"/>
    <property type="match status" value="1"/>
</dbReference>
<gene>
    <name evidence="2" type="ORF">FM119_11645</name>
</gene>
<dbReference type="Proteomes" id="UP000196778">
    <property type="component" value="Unassembled WGS sequence"/>
</dbReference>
<dbReference type="SUPFAM" id="SSF53623">
    <property type="entry name" value="MurD-like peptide ligases, catalytic domain"/>
    <property type="match status" value="1"/>
</dbReference>
<proteinExistence type="predicted"/>
<accession>A0A1R4K5S4</accession>
<dbReference type="InterPro" id="IPR036565">
    <property type="entry name" value="Mur-like_cat_sf"/>
</dbReference>
<keyword evidence="2" id="KW-0436">Ligase</keyword>
<dbReference type="GO" id="GO:0005524">
    <property type="term" value="F:ATP binding"/>
    <property type="evidence" value="ECO:0007669"/>
    <property type="project" value="InterPro"/>
</dbReference>
<keyword evidence="3" id="KW-1185">Reference proteome</keyword>
<dbReference type="OrthoDB" id="9803907at2"/>
<feature type="domain" description="Mur ligase central" evidence="1">
    <location>
        <begin position="60"/>
        <end position="202"/>
    </location>
</feature>
<keyword evidence="2" id="KW-0808">Transferase</keyword>